<protein>
    <submittedName>
        <fullName evidence="1">Uncharacterized protein</fullName>
    </submittedName>
</protein>
<comment type="caution">
    <text evidence="1">The sequence shown here is derived from an EMBL/GenBank/DDBJ whole genome shotgun (WGS) entry which is preliminary data.</text>
</comment>
<dbReference type="Proteomes" id="UP000193411">
    <property type="component" value="Unassembled WGS sequence"/>
</dbReference>
<evidence type="ECO:0000313" key="2">
    <source>
        <dbReference type="Proteomes" id="UP000193411"/>
    </source>
</evidence>
<organism evidence="1 2">
    <name type="scientific">Catenaria anguillulae PL171</name>
    <dbReference type="NCBI Taxonomy" id="765915"/>
    <lineage>
        <taxon>Eukaryota</taxon>
        <taxon>Fungi</taxon>
        <taxon>Fungi incertae sedis</taxon>
        <taxon>Blastocladiomycota</taxon>
        <taxon>Blastocladiomycetes</taxon>
        <taxon>Blastocladiales</taxon>
        <taxon>Catenariaceae</taxon>
        <taxon>Catenaria</taxon>
    </lineage>
</organism>
<reference evidence="1 2" key="1">
    <citation type="submission" date="2016-07" db="EMBL/GenBank/DDBJ databases">
        <title>Pervasive Adenine N6-methylation of Active Genes in Fungi.</title>
        <authorList>
            <consortium name="DOE Joint Genome Institute"/>
            <person name="Mondo S.J."/>
            <person name="Dannebaum R.O."/>
            <person name="Kuo R.C."/>
            <person name="Labutti K."/>
            <person name="Haridas S."/>
            <person name="Kuo A."/>
            <person name="Salamov A."/>
            <person name="Ahrendt S.R."/>
            <person name="Lipzen A."/>
            <person name="Sullivan W."/>
            <person name="Andreopoulos W.B."/>
            <person name="Clum A."/>
            <person name="Lindquist E."/>
            <person name="Daum C."/>
            <person name="Ramamoorthy G.K."/>
            <person name="Gryganskyi A."/>
            <person name="Culley D."/>
            <person name="Magnuson J.K."/>
            <person name="James T.Y."/>
            <person name="O'Malley M.A."/>
            <person name="Stajich J.E."/>
            <person name="Spatafora J.W."/>
            <person name="Visel A."/>
            <person name="Grigoriev I.V."/>
        </authorList>
    </citation>
    <scope>NUCLEOTIDE SEQUENCE [LARGE SCALE GENOMIC DNA]</scope>
    <source>
        <strain evidence="1 2">PL171</strain>
    </source>
</reference>
<name>A0A1Y2I650_9FUNG</name>
<evidence type="ECO:0000313" key="1">
    <source>
        <dbReference type="EMBL" id="ORZ41511.1"/>
    </source>
</evidence>
<keyword evidence="2" id="KW-1185">Reference proteome</keyword>
<proteinExistence type="predicted"/>
<sequence length="74" mass="8523">MKAMGYESCLHPTGTSQRHSVHRYPSLWMPVSSVWERGVGGRIRHCGIGFSFCLLPRRIRAQYRSYLQDTGCYS</sequence>
<accession>A0A1Y2I650</accession>
<dbReference type="EMBL" id="MCFL01000001">
    <property type="protein sequence ID" value="ORZ41511.1"/>
    <property type="molecule type" value="Genomic_DNA"/>
</dbReference>
<dbReference type="AlphaFoldDB" id="A0A1Y2I650"/>
<gene>
    <name evidence="1" type="ORF">BCR44DRAFT_1422968</name>
</gene>